<dbReference type="RefSeq" id="WP_073304528.1">
    <property type="nucleotide sequence ID" value="NZ_FRAW01000016.1"/>
</dbReference>
<dbReference type="GO" id="GO:0046872">
    <property type="term" value="F:metal ion binding"/>
    <property type="evidence" value="ECO:0007669"/>
    <property type="project" value="UniProtKB-KW"/>
</dbReference>
<feature type="binding site" evidence="17">
    <location>
        <position position="117"/>
    </location>
    <ligand>
        <name>[4Fe-4S] cluster</name>
        <dbReference type="ChEBI" id="CHEBI:49883"/>
    </ligand>
</feature>
<organism evidence="18 19">
    <name type="scientific">Fibrobacter intestinalis</name>
    <dbReference type="NCBI Taxonomy" id="28122"/>
    <lineage>
        <taxon>Bacteria</taxon>
        <taxon>Pseudomonadati</taxon>
        <taxon>Fibrobacterota</taxon>
        <taxon>Fibrobacteria</taxon>
        <taxon>Fibrobacterales</taxon>
        <taxon>Fibrobacteraceae</taxon>
        <taxon>Fibrobacter</taxon>
    </lineage>
</organism>
<comment type="pathway">
    <text evidence="2 17">tRNA modification; tRNA-queuosine biosynthesis.</text>
</comment>
<keyword evidence="12 17" id="KW-0411">Iron-sulfur</keyword>
<dbReference type="UniPathway" id="UPA00392"/>
<evidence type="ECO:0000256" key="5">
    <source>
        <dbReference type="ARBA" id="ARBA00016895"/>
    </source>
</evidence>
<dbReference type="InterPro" id="IPR003828">
    <property type="entry name" value="QueH"/>
</dbReference>
<feature type="binding site" evidence="17">
    <location>
        <position position="114"/>
    </location>
    <ligand>
        <name>[4Fe-4S] cluster</name>
        <dbReference type="ChEBI" id="CHEBI:49883"/>
    </ligand>
</feature>
<evidence type="ECO:0000256" key="7">
    <source>
        <dbReference type="ARBA" id="ARBA00022694"/>
    </source>
</evidence>
<keyword evidence="8 17" id="KW-0479">Metal-binding</keyword>
<keyword evidence="19" id="KW-1185">Reference proteome</keyword>
<dbReference type="EC" id="1.17.99.6" evidence="4 17"/>
<keyword evidence="13 17" id="KW-1015">Disulfide bond</keyword>
<keyword evidence="7 17" id="KW-0819">tRNA processing</keyword>
<proteinExistence type="inferred from homology"/>
<evidence type="ECO:0000256" key="2">
    <source>
        <dbReference type="ARBA" id="ARBA00004691"/>
    </source>
</evidence>
<evidence type="ECO:0000256" key="15">
    <source>
        <dbReference type="ARBA" id="ARBA00031446"/>
    </source>
</evidence>
<dbReference type="GO" id="GO:0008616">
    <property type="term" value="P:tRNA queuosine(34) biosynthetic process"/>
    <property type="evidence" value="ECO:0007669"/>
    <property type="project" value="UniProtKB-UniRule"/>
</dbReference>
<evidence type="ECO:0000256" key="3">
    <source>
        <dbReference type="ARBA" id="ARBA00008207"/>
    </source>
</evidence>
<evidence type="ECO:0000256" key="10">
    <source>
        <dbReference type="ARBA" id="ARBA00023002"/>
    </source>
</evidence>
<dbReference type="PANTHER" id="PTHR36701:SF1">
    <property type="entry name" value="EPOXYQUEUOSINE REDUCTASE QUEH"/>
    <property type="match status" value="1"/>
</dbReference>
<dbReference type="HAMAP" id="MF_02089">
    <property type="entry name" value="QueH"/>
    <property type="match status" value="1"/>
</dbReference>
<name>A0A1M6V019_9BACT</name>
<keyword evidence="14 17" id="KW-0676">Redox-active center</keyword>
<comment type="catalytic activity">
    <reaction evidence="16 17">
        <text>epoxyqueuosine(34) in tRNA + AH2 = queuosine(34) in tRNA + A + H2O</text>
        <dbReference type="Rhea" id="RHEA:32159"/>
        <dbReference type="Rhea" id="RHEA-COMP:18571"/>
        <dbReference type="Rhea" id="RHEA-COMP:18582"/>
        <dbReference type="ChEBI" id="CHEBI:13193"/>
        <dbReference type="ChEBI" id="CHEBI:15377"/>
        <dbReference type="ChEBI" id="CHEBI:17499"/>
        <dbReference type="ChEBI" id="CHEBI:194431"/>
        <dbReference type="ChEBI" id="CHEBI:194443"/>
        <dbReference type="EC" id="1.17.99.6"/>
    </reaction>
</comment>
<evidence type="ECO:0000256" key="11">
    <source>
        <dbReference type="ARBA" id="ARBA00023004"/>
    </source>
</evidence>
<evidence type="ECO:0000313" key="18">
    <source>
        <dbReference type="EMBL" id="SHK74857.1"/>
    </source>
</evidence>
<evidence type="ECO:0000256" key="16">
    <source>
        <dbReference type="ARBA" id="ARBA00047415"/>
    </source>
</evidence>
<sequence>MRPPINYQKLLDNLLCRLEKSGEVPTLLLHCCCAPCSSYVLEYLSNYFRITTFYYNPNIYPAEEYAHRVSELKRFVSEFRTKFPVRFLEGNYDPERYYAAVKGLEKEREGGARCVKCFELRLGEAAQLAKELGMDYFTTTLSISPMKDATLLNEIGEAMAQKFGVKHLPSNFKRKGGYKRSIELSREYNLYRQNFCGCVYSKLEREKAEAEKNL</sequence>
<evidence type="ECO:0000256" key="9">
    <source>
        <dbReference type="ARBA" id="ARBA00022785"/>
    </source>
</evidence>
<feature type="binding site" evidence="17">
    <location>
        <position position="33"/>
    </location>
    <ligand>
        <name>[4Fe-4S] cluster</name>
        <dbReference type="ChEBI" id="CHEBI:49883"/>
    </ligand>
</feature>
<dbReference type="Pfam" id="PF02677">
    <property type="entry name" value="QueH"/>
    <property type="match status" value="1"/>
</dbReference>
<evidence type="ECO:0000256" key="8">
    <source>
        <dbReference type="ARBA" id="ARBA00022723"/>
    </source>
</evidence>
<protein>
    <recommendedName>
        <fullName evidence="5 17">Epoxyqueuosine reductase QueH</fullName>
        <ecNumber evidence="4 17">1.17.99.6</ecNumber>
    </recommendedName>
    <alternativeName>
        <fullName evidence="15 17">Queuosine biosynthesis protein QueH</fullName>
    </alternativeName>
</protein>
<keyword evidence="11 17" id="KW-0408">Iron</keyword>
<comment type="similarity">
    <text evidence="3 17">Belongs to the QueH family.</text>
</comment>
<comment type="function">
    <text evidence="1 17">Catalyzes the conversion of epoxyqueuosine (oQ) to queuosine (Q), which is a hypermodified base found in the wobble positions of tRNA(Asp), tRNA(Asn), tRNA(His) and tRNA(Tyr).</text>
</comment>
<dbReference type="EMBL" id="FRAW01000016">
    <property type="protein sequence ID" value="SHK74857.1"/>
    <property type="molecule type" value="Genomic_DNA"/>
</dbReference>
<gene>
    <name evidence="17" type="primary">queH</name>
    <name evidence="18" type="ORF">SAMN05720469_11624</name>
</gene>
<dbReference type="GO" id="GO:0051539">
    <property type="term" value="F:4 iron, 4 sulfur cluster binding"/>
    <property type="evidence" value="ECO:0007669"/>
    <property type="project" value="UniProtKB-UniRule"/>
</dbReference>
<keyword evidence="9 17" id="KW-0671">Queuosine biosynthesis</keyword>
<evidence type="ECO:0000256" key="14">
    <source>
        <dbReference type="ARBA" id="ARBA00023284"/>
    </source>
</evidence>
<keyword evidence="6 17" id="KW-0004">4Fe-4S</keyword>
<evidence type="ECO:0000256" key="13">
    <source>
        <dbReference type="ARBA" id="ARBA00023157"/>
    </source>
</evidence>
<dbReference type="AlphaFoldDB" id="A0A1M6V019"/>
<evidence type="ECO:0000256" key="17">
    <source>
        <dbReference type="HAMAP-Rule" id="MF_02089"/>
    </source>
</evidence>
<evidence type="ECO:0000256" key="6">
    <source>
        <dbReference type="ARBA" id="ARBA00022485"/>
    </source>
</evidence>
<reference evidence="19" key="1">
    <citation type="submission" date="2016-11" db="EMBL/GenBank/DDBJ databases">
        <authorList>
            <person name="Varghese N."/>
            <person name="Submissions S."/>
        </authorList>
    </citation>
    <scope>NUCLEOTIDE SEQUENCE [LARGE SCALE GENOMIC DNA]</scope>
    <source>
        <strain evidence="19">UWOS</strain>
    </source>
</reference>
<evidence type="ECO:0000256" key="4">
    <source>
        <dbReference type="ARBA" id="ARBA00012622"/>
    </source>
</evidence>
<evidence type="ECO:0000313" key="19">
    <source>
        <dbReference type="Proteomes" id="UP000184275"/>
    </source>
</evidence>
<dbReference type="GO" id="GO:0052693">
    <property type="term" value="F:epoxyqueuosine reductase activity"/>
    <property type="evidence" value="ECO:0007669"/>
    <property type="project" value="UniProtKB-UniRule"/>
</dbReference>
<keyword evidence="10 17" id="KW-0560">Oxidoreductase</keyword>
<dbReference type="Proteomes" id="UP000184275">
    <property type="component" value="Unassembled WGS sequence"/>
</dbReference>
<feature type="binding site" evidence="17">
    <location>
        <position position="32"/>
    </location>
    <ligand>
        <name>[4Fe-4S] cluster</name>
        <dbReference type="ChEBI" id="CHEBI:49883"/>
    </ligand>
</feature>
<evidence type="ECO:0000256" key="1">
    <source>
        <dbReference type="ARBA" id="ARBA00002268"/>
    </source>
</evidence>
<accession>A0A1M6V019</accession>
<evidence type="ECO:0000256" key="12">
    <source>
        <dbReference type="ARBA" id="ARBA00023014"/>
    </source>
</evidence>
<dbReference type="PANTHER" id="PTHR36701">
    <property type="entry name" value="EPOXYQUEUOSINE REDUCTASE QUEH"/>
    <property type="match status" value="1"/>
</dbReference>
<feature type="disulfide bond" description="Redox-active" evidence="17">
    <location>
        <begin position="196"/>
        <end position="198"/>
    </location>
</feature>